<sequence length="44" mass="4790">MGVRGESVKKSAAYFIILMRISDLFSILGVLFDAGHAIASIFLM</sequence>
<feature type="transmembrane region" description="Helical" evidence="1">
    <location>
        <begin position="12"/>
        <end position="43"/>
    </location>
</feature>
<gene>
    <name evidence="2" type="ordered locus">ETAE_0846</name>
</gene>
<reference evidence="2 3" key="1">
    <citation type="journal article" date="2009" name="PLoS ONE">
        <title>Genome sequence of the versatile fish pathogen Edwardsiella tarda provides insights into its adaptation to broad host ranges and intracellular niches.</title>
        <authorList>
            <person name="Wang Q."/>
            <person name="Yang M."/>
            <person name="Xiao J."/>
            <person name="Wu H."/>
            <person name="Wang X."/>
            <person name="Lv Y."/>
            <person name="Xu L."/>
            <person name="Zheng H."/>
            <person name="Wang S."/>
            <person name="Zhao G."/>
            <person name="Liu Q."/>
            <person name="Zhang Y."/>
        </authorList>
    </citation>
    <scope>NUCLEOTIDE SEQUENCE [LARGE SCALE GENOMIC DNA]</scope>
    <source>
        <strain evidence="3">EIB202 / CCTCC M208068</strain>
    </source>
</reference>
<organism evidence="2 3">
    <name type="scientific">Edwardsiella piscicida</name>
    <dbReference type="NCBI Taxonomy" id="1263550"/>
    <lineage>
        <taxon>Bacteria</taxon>
        <taxon>Pseudomonadati</taxon>
        <taxon>Pseudomonadota</taxon>
        <taxon>Gammaproteobacteria</taxon>
        <taxon>Enterobacterales</taxon>
        <taxon>Hafniaceae</taxon>
        <taxon>Edwardsiella</taxon>
    </lineage>
</organism>
<evidence type="ECO:0000313" key="2">
    <source>
        <dbReference type="EMBL" id="ACY83691.1"/>
    </source>
</evidence>
<protein>
    <submittedName>
        <fullName evidence="2">Uncharacterized protein</fullName>
    </submittedName>
</protein>
<dbReference type="AlphaFoldDB" id="A0AAU8PBZ7"/>
<dbReference type="KEGG" id="etr:ETAE_0846"/>
<keyword evidence="3" id="KW-1185">Reference proteome</keyword>
<name>A0AAU8PBZ7_EDWPI</name>
<evidence type="ECO:0000313" key="3">
    <source>
        <dbReference type="Proteomes" id="UP000002634"/>
    </source>
</evidence>
<keyword evidence="1" id="KW-0812">Transmembrane</keyword>
<dbReference type="EMBL" id="CP001135">
    <property type="protein sequence ID" value="ACY83691.1"/>
    <property type="molecule type" value="Genomic_DNA"/>
</dbReference>
<keyword evidence="1" id="KW-1133">Transmembrane helix</keyword>
<accession>A0AAU8PBZ7</accession>
<keyword evidence="1" id="KW-0472">Membrane</keyword>
<proteinExistence type="predicted"/>
<dbReference type="Proteomes" id="UP000002634">
    <property type="component" value="Chromosome"/>
</dbReference>
<evidence type="ECO:0000256" key="1">
    <source>
        <dbReference type="SAM" id="Phobius"/>
    </source>
</evidence>